<dbReference type="InterPro" id="IPR000629">
    <property type="entry name" value="RNA-helicase_DEAD-box_CS"/>
</dbReference>
<dbReference type="InterPro" id="IPR027417">
    <property type="entry name" value="P-loop_NTPase"/>
</dbReference>
<reference evidence="10 11" key="1">
    <citation type="submission" date="2016-07" db="EMBL/GenBank/DDBJ databases">
        <title>Genome sequencing of Vibrio scophthalmi strain VS-05, an isolated from Paralichthys olivaceus.</title>
        <authorList>
            <person name="Han H.-J."/>
        </authorList>
    </citation>
    <scope>NUCLEOTIDE SEQUENCE [LARGE SCALE GENOMIC DNA]</scope>
    <source>
        <strain evidence="10 11">VS-05</strain>
    </source>
</reference>
<dbReference type="SMART" id="SM00487">
    <property type="entry name" value="DEXDc"/>
    <property type="match status" value="1"/>
</dbReference>
<keyword evidence="3 6" id="KW-0347">Helicase</keyword>
<evidence type="ECO:0000256" key="6">
    <source>
        <dbReference type="RuleBase" id="RU000492"/>
    </source>
</evidence>
<name>A0A1C7FEK3_9VIBR</name>
<sequence length="416" mass="45460">MLQPEQQTMPFTKLNLGADLTAVISKLFNSATAIQSSVIPAALANKDILAIAQTGSGKTLAFGLPILERVQTQRSVTQAIVLVPTRELAMQVNDAIVAVAKKLEIRSQVLCGGVDKEVQIQALQLCPEIVVATPGRLLDLLTEKQFYPRDVNTLVLDEADRLVDMGFWSDVQKIVAFMPATRQTMLFSATLLPELKASMDSLLNAPALIEANQANSVVSEIEEIAYLVNKGSKANVLIDQIKRHGWKQALVFIGAKDNADALCKKLTKAGLTVSALHGNKSQQERESILAEFKQQKTQILVATDLLARGIHIEQLPVVINIELPTNPTTYVHRIGRTGRAGEQGLAISLVCHGESDYLAAIRQLTKRPLPLQELADFPVTDKPSTGVSKRAPRDKQANRRTAKKTSIKQFGNKTKR</sequence>
<dbReference type="InterPro" id="IPR050079">
    <property type="entry name" value="DEAD_box_RNA_helicase"/>
</dbReference>
<evidence type="ECO:0000256" key="4">
    <source>
        <dbReference type="ARBA" id="ARBA00022840"/>
    </source>
</evidence>
<dbReference type="PROSITE" id="PS51192">
    <property type="entry name" value="HELICASE_ATP_BIND_1"/>
    <property type="match status" value="1"/>
</dbReference>
<feature type="domain" description="Helicase ATP-binding" evidence="8">
    <location>
        <begin position="39"/>
        <end position="209"/>
    </location>
</feature>
<dbReference type="InterPro" id="IPR001650">
    <property type="entry name" value="Helicase_C-like"/>
</dbReference>
<evidence type="ECO:0000256" key="5">
    <source>
        <dbReference type="ARBA" id="ARBA00038437"/>
    </source>
</evidence>
<dbReference type="GO" id="GO:0005524">
    <property type="term" value="F:ATP binding"/>
    <property type="evidence" value="ECO:0007669"/>
    <property type="project" value="UniProtKB-KW"/>
</dbReference>
<dbReference type="PANTHER" id="PTHR47959:SF2">
    <property type="entry name" value="ATP-DEPENDENT RNA HELICASE DEAD BOX FAMILY"/>
    <property type="match status" value="1"/>
</dbReference>
<evidence type="ECO:0000313" key="10">
    <source>
        <dbReference type="EMBL" id="ANU38351.1"/>
    </source>
</evidence>
<feature type="compositionally biased region" description="Polar residues" evidence="7">
    <location>
        <begin position="407"/>
        <end position="416"/>
    </location>
</feature>
<dbReference type="GO" id="GO:0003724">
    <property type="term" value="F:RNA helicase activity"/>
    <property type="evidence" value="ECO:0007669"/>
    <property type="project" value="UniProtKB-EC"/>
</dbReference>
<feature type="region of interest" description="Disordered" evidence="7">
    <location>
        <begin position="375"/>
        <end position="416"/>
    </location>
</feature>
<keyword evidence="4 6" id="KW-0067">ATP-binding</keyword>
<evidence type="ECO:0000259" key="9">
    <source>
        <dbReference type="PROSITE" id="PS51194"/>
    </source>
</evidence>
<dbReference type="STRING" id="45658.VSVS12_03962"/>
<dbReference type="Pfam" id="PF00270">
    <property type="entry name" value="DEAD"/>
    <property type="match status" value="1"/>
</dbReference>
<feature type="domain" description="Helicase C-terminal" evidence="9">
    <location>
        <begin position="233"/>
        <end position="385"/>
    </location>
</feature>
<dbReference type="InterPro" id="IPR014001">
    <property type="entry name" value="Helicase_ATP-bd"/>
</dbReference>
<protein>
    <submittedName>
        <fullName evidence="10">RNA helicase</fullName>
        <ecNumber evidence="10">3.6.4.13</ecNumber>
    </submittedName>
</protein>
<dbReference type="InterPro" id="IPR044742">
    <property type="entry name" value="DEAD/DEAH_RhlB"/>
</dbReference>
<evidence type="ECO:0000313" key="11">
    <source>
        <dbReference type="Proteomes" id="UP000092528"/>
    </source>
</evidence>
<dbReference type="GO" id="GO:0016787">
    <property type="term" value="F:hydrolase activity"/>
    <property type="evidence" value="ECO:0007669"/>
    <property type="project" value="UniProtKB-KW"/>
</dbReference>
<gene>
    <name evidence="10" type="primary">rhlE</name>
    <name evidence="10" type="ORF">VSVS05_03313</name>
</gene>
<dbReference type="CDD" id="cd00268">
    <property type="entry name" value="DEADc"/>
    <property type="match status" value="1"/>
</dbReference>
<dbReference type="SMART" id="SM00490">
    <property type="entry name" value="HELICc"/>
    <property type="match status" value="1"/>
</dbReference>
<comment type="similarity">
    <text evidence="5 6">Belongs to the DEAD box helicase family.</text>
</comment>
<evidence type="ECO:0000256" key="2">
    <source>
        <dbReference type="ARBA" id="ARBA00022801"/>
    </source>
</evidence>
<dbReference type="PANTHER" id="PTHR47959">
    <property type="entry name" value="ATP-DEPENDENT RNA HELICASE RHLE-RELATED"/>
    <property type="match status" value="1"/>
</dbReference>
<proteinExistence type="inferred from homology"/>
<dbReference type="Proteomes" id="UP000092528">
    <property type="component" value="Chromosome 2"/>
</dbReference>
<dbReference type="EMBL" id="CP016415">
    <property type="protein sequence ID" value="ANU38351.1"/>
    <property type="molecule type" value="Genomic_DNA"/>
</dbReference>
<dbReference type="SUPFAM" id="SSF52540">
    <property type="entry name" value="P-loop containing nucleoside triphosphate hydrolases"/>
    <property type="match status" value="1"/>
</dbReference>
<dbReference type="PROSITE" id="PS51194">
    <property type="entry name" value="HELICASE_CTER"/>
    <property type="match status" value="1"/>
</dbReference>
<evidence type="ECO:0000256" key="3">
    <source>
        <dbReference type="ARBA" id="ARBA00022806"/>
    </source>
</evidence>
<organism evidence="10 11">
    <name type="scientific">Vibrio scophthalmi</name>
    <dbReference type="NCBI Taxonomy" id="45658"/>
    <lineage>
        <taxon>Bacteria</taxon>
        <taxon>Pseudomonadati</taxon>
        <taxon>Pseudomonadota</taxon>
        <taxon>Gammaproteobacteria</taxon>
        <taxon>Vibrionales</taxon>
        <taxon>Vibrionaceae</taxon>
        <taxon>Vibrio</taxon>
    </lineage>
</organism>
<keyword evidence="1 6" id="KW-0547">Nucleotide-binding</keyword>
<dbReference type="GO" id="GO:0003676">
    <property type="term" value="F:nucleic acid binding"/>
    <property type="evidence" value="ECO:0007669"/>
    <property type="project" value="InterPro"/>
</dbReference>
<evidence type="ECO:0000256" key="7">
    <source>
        <dbReference type="SAM" id="MobiDB-lite"/>
    </source>
</evidence>
<dbReference type="PROSITE" id="PS00039">
    <property type="entry name" value="DEAD_ATP_HELICASE"/>
    <property type="match status" value="1"/>
</dbReference>
<dbReference type="PATRIC" id="fig|45658.7.peg.3272"/>
<dbReference type="Pfam" id="PF00271">
    <property type="entry name" value="Helicase_C"/>
    <property type="match status" value="1"/>
</dbReference>
<keyword evidence="11" id="KW-1185">Reference proteome</keyword>
<evidence type="ECO:0000259" key="8">
    <source>
        <dbReference type="PROSITE" id="PS51192"/>
    </source>
</evidence>
<dbReference type="Gene3D" id="3.40.50.300">
    <property type="entry name" value="P-loop containing nucleotide triphosphate hydrolases"/>
    <property type="match status" value="2"/>
</dbReference>
<keyword evidence="2 6" id="KW-0378">Hydrolase</keyword>
<dbReference type="CDD" id="cd18787">
    <property type="entry name" value="SF2_C_DEAD"/>
    <property type="match status" value="1"/>
</dbReference>
<dbReference type="AlphaFoldDB" id="A0A1C7FEK3"/>
<evidence type="ECO:0000256" key="1">
    <source>
        <dbReference type="ARBA" id="ARBA00022741"/>
    </source>
</evidence>
<accession>A0A1C7FEK3</accession>
<dbReference type="EC" id="3.6.4.13" evidence="10"/>
<dbReference type="InterPro" id="IPR011545">
    <property type="entry name" value="DEAD/DEAH_box_helicase_dom"/>
</dbReference>
<dbReference type="GO" id="GO:0005829">
    <property type="term" value="C:cytosol"/>
    <property type="evidence" value="ECO:0007669"/>
    <property type="project" value="TreeGrafter"/>
</dbReference>